<feature type="domain" description="Cadherin" evidence="2">
    <location>
        <begin position="2865"/>
        <end position="2971"/>
    </location>
</feature>
<feature type="domain" description="Cadherin" evidence="2">
    <location>
        <begin position="4549"/>
        <end position="4655"/>
    </location>
</feature>
<feature type="domain" description="Cadherin" evidence="2">
    <location>
        <begin position="3401"/>
        <end position="3494"/>
    </location>
</feature>
<comment type="caution">
    <text evidence="3">The sequence shown here is derived from an EMBL/GenBank/DDBJ whole genome shotgun (WGS) entry which is preliminary data.</text>
</comment>
<reference evidence="3" key="2">
    <citation type="submission" date="2017-11" db="EMBL/GenBank/DDBJ databases">
        <authorList>
            <person name="Das S.K."/>
        </authorList>
    </citation>
    <scope>NUCLEOTIDE SEQUENCE</scope>
    <source>
        <strain evidence="3">S4-41</strain>
    </source>
</reference>
<feature type="compositionally biased region" description="Low complexity" evidence="1">
    <location>
        <begin position="569"/>
        <end position="583"/>
    </location>
</feature>
<feature type="domain" description="Cadherin" evidence="2">
    <location>
        <begin position="2520"/>
        <end position="2626"/>
    </location>
</feature>
<feature type="domain" description="Cadherin" evidence="2">
    <location>
        <begin position="836"/>
        <end position="942"/>
    </location>
</feature>
<keyword evidence="4" id="KW-1185">Reference proteome</keyword>
<feature type="domain" description="Cadherin" evidence="2">
    <location>
        <begin position="2980"/>
        <end position="3080"/>
    </location>
</feature>
<dbReference type="PROSITE" id="PS50268">
    <property type="entry name" value="CADHERIN_2"/>
    <property type="match status" value="24"/>
</dbReference>
<feature type="domain" description="Cadherin" evidence="2">
    <location>
        <begin position="3605"/>
        <end position="3698"/>
    </location>
</feature>
<dbReference type="InterPro" id="IPR013783">
    <property type="entry name" value="Ig-like_fold"/>
</dbReference>
<dbReference type="InterPro" id="IPR049826">
    <property type="entry name" value="Ig-like_ice"/>
</dbReference>
<evidence type="ECO:0000313" key="4">
    <source>
        <dbReference type="Proteomes" id="UP001162135"/>
    </source>
</evidence>
<dbReference type="Pfam" id="PF17963">
    <property type="entry name" value="Big_9"/>
    <property type="match status" value="1"/>
</dbReference>
<feature type="domain" description="Cadherin" evidence="2">
    <location>
        <begin position="2635"/>
        <end position="2741"/>
    </location>
</feature>
<feature type="domain" description="Cadherin" evidence="2">
    <location>
        <begin position="2225"/>
        <end position="2314"/>
    </location>
</feature>
<evidence type="ECO:0000256" key="1">
    <source>
        <dbReference type="SAM" id="MobiDB-lite"/>
    </source>
</evidence>
<feature type="domain" description="Cadherin" evidence="2">
    <location>
        <begin position="3822"/>
        <end position="3922"/>
    </location>
</feature>
<dbReference type="PANTHER" id="PTHR14139:SF2">
    <property type="entry name" value="CALSYNTENIN-1"/>
    <property type="match status" value="1"/>
</dbReference>
<name>A0ABT6I3J1_9GAMM</name>
<feature type="region of interest" description="Disordered" evidence="1">
    <location>
        <begin position="138"/>
        <end position="173"/>
    </location>
</feature>
<dbReference type="PANTHER" id="PTHR14139">
    <property type="entry name" value="CALSYNTENIN"/>
    <property type="match status" value="1"/>
</dbReference>
<feature type="domain" description="Cadherin" evidence="2">
    <location>
        <begin position="4881"/>
        <end position="4987"/>
    </location>
</feature>
<gene>
    <name evidence="3" type="ORF">CUR86_07160</name>
</gene>
<dbReference type="RefSeq" id="WP_280337821.1">
    <property type="nucleotide sequence ID" value="NZ_PGFS01000001.1"/>
</dbReference>
<dbReference type="Proteomes" id="UP001162135">
    <property type="component" value="Unassembled WGS sequence"/>
</dbReference>
<reference evidence="3" key="1">
    <citation type="journal article" date="2015" name="Antonie Van Leeuwenhoek">
        <title>Comparative 16S rRNA signatures and multilocus sequence analysis for the genus Salinicola and description of Salinicola acroporae sp. nov., isolated from coral Acropora digitifera.</title>
        <authorList>
            <person name="Lepcha R.T."/>
            <person name="Poddar A."/>
            <person name="Schumann P."/>
            <person name="Das S.K."/>
        </authorList>
    </citation>
    <scope>NUCLEOTIDE SEQUENCE</scope>
    <source>
        <strain evidence="3">S4-41</strain>
    </source>
</reference>
<feature type="region of interest" description="Disordered" evidence="1">
    <location>
        <begin position="566"/>
        <end position="586"/>
    </location>
</feature>
<dbReference type="InterPro" id="IPR010221">
    <property type="entry name" value="VCBS_dom"/>
</dbReference>
<feature type="domain" description="Cadherin" evidence="2">
    <location>
        <begin position="4230"/>
        <end position="4336"/>
    </location>
</feature>
<dbReference type="NCBIfam" id="NF012196">
    <property type="entry name" value="Ig_like_ice"/>
    <property type="match status" value="4"/>
</dbReference>
<feature type="domain" description="Cadherin" evidence="2">
    <location>
        <begin position="1817"/>
        <end position="1906"/>
    </location>
</feature>
<feature type="domain" description="Cadherin" evidence="2">
    <location>
        <begin position="2750"/>
        <end position="2856"/>
    </location>
</feature>
<dbReference type="Gene3D" id="2.60.40.10">
    <property type="entry name" value="Immunoglobulins"/>
    <property type="match status" value="12"/>
</dbReference>
<feature type="domain" description="Cadherin" evidence="2">
    <location>
        <begin position="1066"/>
        <end position="1159"/>
    </location>
</feature>
<dbReference type="EMBL" id="PGFS01000001">
    <property type="protein sequence ID" value="MDH4572259.1"/>
    <property type="molecule type" value="Genomic_DNA"/>
</dbReference>
<feature type="domain" description="Cadherin" evidence="2">
    <location>
        <begin position="3184"/>
        <end position="3277"/>
    </location>
</feature>
<dbReference type="Pfam" id="PF17803">
    <property type="entry name" value="Cadherin_4"/>
    <property type="match status" value="41"/>
</dbReference>
<feature type="domain" description="Cadherin" evidence="2">
    <location>
        <begin position="1487"/>
        <end position="1593"/>
    </location>
</feature>
<feature type="domain" description="Cadherin" evidence="2">
    <location>
        <begin position="3286"/>
        <end position="3392"/>
    </location>
</feature>
<accession>A0ABT6I3J1</accession>
<organism evidence="3 4">
    <name type="scientific">Salinicola acroporae</name>
    <dbReference type="NCBI Taxonomy" id="1541440"/>
    <lineage>
        <taxon>Bacteria</taxon>
        <taxon>Pseudomonadati</taxon>
        <taxon>Pseudomonadota</taxon>
        <taxon>Gammaproteobacteria</taxon>
        <taxon>Oceanospirillales</taxon>
        <taxon>Halomonadaceae</taxon>
        <taxon>Salinicola</taxon>
    </lineage>
</organism>
<proteinExistence type="predicted"/>
<sequence length="5177" mass="512933">MAALVVIVRVDGNVFLMDPQKPLVQGMAVPEGATLFSPDGGRLVLADGTVLPLSAGQPFTLQIIEGIATVAMADPAAADPEVAALQAAIASGQDPTAIQEAPAAGAGEGGGTIAGGGGFSAPFDIARTGREESSTYRYTAAQASPERVTVTPASFNPEANTTTGDGAAGGGGTAPPVVSVSLDAIAIDDIVNRAESDQNITLSGKGGGDAVAGDQVTITIGGIAYSTVLNEDLSFAVVVPGSVLAQFPSATATLTHVGDGIVVTATSIRPYSVDLDAPAPTVQLDTIAGNDVINAAESGESITLTGRAGGDAVAGDTVTIAIGDQQYQVAVADDLTFSVVVPGGLLAAAKGSTVTAVISHTDTAGNTGIATTTHAYGVDTVPPTLGITLDTIAGDNVVNAAEAGQPMPVTGKVSGEYAAGDRVTLTVGNQTYSGSVKADGSFSITVPGSQLAQNGSIQAVVSHTDAAGNTGTANTAGSYAVDTNAPVVTISLNAVASDDVINATEARQNVTLSGRAGGDAVSGDTVTIEVGGQTYTTTVGANGIFSVSVPGSVLANAGTDRVNATVSHTDGAGNTGTATTTHAYGVDTTPPTAIADTGSTQQEQTLSIDAAHGVLANDSDLGSDRLALHVVAIDGNSENVGKSVAGSNGGTFIVQSDGSYRFLPGNTYNSLAAGEQTTSQISYTVSDGHGNVSVATLTVTIVGTNDVAIISGPAVGSVVEDSGVSGGKLATTGLLSVTDVDTGQSSFNPGSAIFTGASGATDGVTSSLGSLSITADGRWTFNVDNSKVQYLGEGQVRTETFTVKSADGSASQTITINIIGTNDAPVARADTGSTGENATLNVAAAQGVLANDSDIDGGTLTVSAVNGVSGSVGQSIAGSNGGTFTLNADGSYSFNPGTAFDRLAVGQTDKTQVSYTVSDGQGGTATSTLTVTVTGTNDAPVARADTGSTGENTTLNVAAAQGVLANDSDVDGGTLSVSAVNGNGAHVGTAIAGSNGGTFTLNADGSYSFNPGTAFDRLAAGQTDKTQVSYTVSDGQGGTATATLTVTVTGTNDVPVAKADTQTTGENATLTSQVPAATDVDGTVESYQLVNGVGNNNGSLSFNSDGSYTFNPGADFDGLAAGQSRDVTFSYTATDNNGGVSAPQTVTITVTGTNDVPVAKVDTQTTGENATLTSQVPAATDVDGTVESYQLVNGVGNNNGSLSFNSDGSYTFNPGADFDGLAAGQSRDVTFSYTATDNNGGVSAPQTVNITVTGTNDVPVAKADTQTTGENAILTVNAAQGVLANDSDVDGGTLSVSAVNGVVGSVGQAIAGSNGGTFTLNADGSYSFNPGTAFDRLAAGQTDTTQISYTVSDGQGGTATSTLTVTVTGTNDVPVAKADTQTTGENATLTSQVPAATDVDGTVESYQLVNGVGDNNGSLSFNSNGSYSFNPGADFDGLAAGQSRDVTFSYTATDNNGGVSAPQTVTITVTGTNDVPVAKADTQTTGENATLNVTAAQGVLANDSDVDGGTLSVSAVNGVAGSVGQAIAGSNGGTFTLNADGSYSFNPGTAFDRLAAGQTDTTQISYTVSDGQGGTATSTLTVTVTGTNDVPVAKADTQTTGENATLTSQVPAATDVDGTVESYQLATGVGQGNGALSFNSDGSYSFNPGADFDGLAAGQSRNVTFTYTATDNNGGISAPQTVTITVTGTNDVPVAKVDTQTTGENATLTSQVPAATDVDGTVESYQLATDVGQSNGSLSFNSNGSYTFNPGSDFDGLAAGESRNVTFSYTATDNNGGVSAPQTVTITVTGTNDLPVAKADTQTTGENQVLEGSVPAATDVDGTVESYQLATDVGQGNGSLSFNSNGSYTFNPGSDFDGLAAGESRNVTFSYTATDNNGGVSAPQTVTITVTGTNDAPVAKADTPTTGENQVLEGNVPAATDVDGIVESYQLATDVGQGNGSLSFNSDGSYTFNPGSDFDSLPVGESRNVTFSYTATDNNGGVSEPQTVTITVTGTNDAPVAKADTQTTGENAALNAQVPAATDVDGTVESYQLATDVGQGNGSLSFNSDGSYTFNPGADFDGLAAGQSRDVTFSYTATDNNGGVSAPQTVTITVTGTNDVPVAKADTQTTGENQVLEGSVPAATDVDGTVESYQLVNGVGNNNGSLSFNSDGSYTFNPGTDFDALAAGQSRDVTFSYTATDNNGGISAPQTVTITVTGTNDVPVAKADTQTTGENQVLEGSVPAATDVDGTVESYQLATDVGQGNGSLSFNSNGSYTFNPGSDFDGLAAGESRNVTFSYTATDNNGGVSAPQTVTITVTGTNDAPVAKADTPTTGENQVLEGNVPAATDVDGIVESYQLATDVGQGNGSLSFNSDGSYTFNPGSDFDSLPVGESRNVTFSYTATDNNGGVSEPQTVTITVTGTNDAPVAKADTQTTGENAALNAQVPAATDVDGTVESYQLATDVGQGNGSLSFNSDGSYTFNPGADFDGLAAGQSRDVTFSYTATDNNGGVSAPQTVTITVTGTNDAPVARADTGSTGENATLNVSAAQGVLANDSDVDGGTLSVSAVNGVAGSVGQSIAGSNGGTFTLNADGSYSFNPGTAFDRLAAGQTDKTQISYTVSDGQGGTATSTLTVTVTGTNDAPVARADTGSTGENATLNVTAAQGVLANDSDVDGGTLSVSAVNGVAGSVGQAIAGSNGGTFTLNADGSYSFNPGTAFDRLAAGQTDKTQISYTVSDGQGGTATSTLTVTVTGTNDAPVARADTGSTGENATLTVNAAQGVLANDSDVDGGTLMVSAVNGVAGSVGQSIAGSNGGTFTLNADGSYSFNPGAAFDRLAAGQTDKTQVSYTVSDGQGGTSTSTLTVTVAGTNDAPVARADIGSADENATLNVAAAQGVLANDSDVDGGTLSVSAVNGNGANVGTAIAGSKGGTFTLNADGSYSFNPGTAFDRLAAGQTDKTQISYTVSDGQGGTATSTLTVTVTGTNDVPVAKADTQTTGENATLTSQVPAATDVDGTVESYQLVNGVGNNNGSLSFNSNGSYTFNPGTDFDALAAGQSRDVTFTYTATDNNGGISAPQTVTITVTGTNDVPVAKADTPTTGENQVLEGNVPAATDVDGIVESYQLATDVGQGNGSLSFNSDGSYIFNPGADFDGLAAGQSRDVTFSYTATDNNGGVSAPQTVTITVTGTNDVPVAKVDTQTTGENATLTSQVPAATDVDGTVESYQLVNGVGNNNGSLSFNSNGSYSFNPGADFDGLAAGESRDVTFSYTAADNNGGISAPQTVTITVTGTNDVPVAVADTGNTGENTTLNVGAAQGVLANDSDVDGGTLSVSAVNGVAGSVGQAIAGSNGGTFTLNADGSYSFNPGTAFDRLAAGQTDTTQISYTVSDGQGGTATSTLTVTVTGTNDVPVAKVDTQTTGENATLTSQVPAATDVDGTVESYQLVNGVGDNNGSLSFNSNGSYTFNPGTDFDGLAAGQSRDVTFSYTATDNNGGVSAPQTVTITVTGTNDVPVAKADTQTTGENATLTSQVPAATDVDGTVESYQLATDVGQGNGALAFNSNGSYTFNPGADFDGLAAGQSRDVTFTYTATDNNGGVSAPQTVTITVTGTNDVPVAKADTQTTGENATLTSQVPAATDVDGTVESYQLVNGVGNNNGSLSFNSDGSYSFNPGADFDGLAAGQSRDVTFSYTATDNNGGVSAPQTVNITVTGTNDVPVAKADTQTTGENAILTVNAAQGVLANDSDVDGGTLSVSAVNGVVGSVGQAIAGSNGGTFTLNADGSYSFNPGTAFDRLAAGQTDTTQISYTVSDGQGGTATSTLTVTVTGTNDVPVAKADTQATGENAALNAQVPAATDVDGTVESYQLVNGVGNNNGSLSFNSNGSYTFNPGSDFDGLAAGESRNVTFSYTATDNNGGVSAPQTVTITVTGTNDAPVAKADTPTTGENQVLEGNVPAATDVDGIVESYQLATDVGQGNGSLSFNSDGSYTFNPGTDFDALAAGQSRDVTFSYTATDNNGGISAPQTVTITVTGTNDVPVAKADTQTTGENQVLEGSVPAATDVDGTVESYQLATDVGQSNGSLSFNSNGSYTFNPGSDFDGLAAGESRNVTFSYTATDNNGGVSAPQTVTITVTGTNDVPVAKVDTQTTGENATLTSQVPAATDVDGTVESYQLVNGVGNNNGSLSFNSDGSYTFNPGADFDGLAAGQSRDVTFSYTAADNNGGVSAPQTVTITVTGTNDAPVAVADTGNTGENTTLNVGAAQGVLANDSDVDGGTLSVSAVNGVAGSVGQAIAGSNGGTFTLNADGSYSFNPGTAFDRLAAGQTDTTQISYTVSDGQGGTATSTLTVTVTGTNDVPVAKADTQTTGENQVLEGSVPAATDVDGTVESYQLATGVGQGNGALSFNSDGSYSFNPGADFDGLAAGQSRNVTFTYTATDNNGGISAPQTVTITVTGTNDVPVAKADTQTTGENATLTSQVPAATDVDGTVESYQLATDVGQGNGALTFNSDGSYSFNPGADFDGLAAGQSRDVTFSYTATDNNGGVSAPQTVTITVTGTNDVPVAVADTGNTGENTTLNVGAAQGVLANDSDVDGGTLSVSAVNGVVGSVGQAIAGSNGGTFTLNADGSYSFNPGTAFDRLAAGQTDTTQISYTVSDGQGGTATSTLTVTVTGTNDAPVARADTGSTGENATLNVTAAQGVLANDSDVDGGTLSVSAVNGVAGSVGQAIAGSNGGTFTLNADGSYSFNPGTAFDRLAAGQTDTTQISYTVSDGQGGTATSTLTVTVTGTNDVSVAKADTQTTGENATLTSQVPAATDVDGTVESYQLATDVGQGNGALAFNSDGSYTFNPGADFDGLAAGQSRDVTFSYTAADNNGGVSAPQTVTITVTGTNDAPVAVADTGNTGENTTLNVGAAQGVLANDSDVDGGTLSVSAVNGVAGSVGQAIAGSNGGTFTLNADGSYSFNPGTAFDRLAAGQTDTTQISYTVSDGQGGTATSTLTVTVTGTNDVPVAKADTQTTGENAILNAQVPAATDVDGTVESYQLATGVGQGNGSLSFNSDGSYTFNPDADFDGLAAGQSRDVTFSYTATDNNGGVSAPQTVTITVTGTNDVPVAKVDTQTTGENATLTSQVPAATDVDGTVESYQLVNGVGNNNGSLSFNSDGSYTFNPGADFDGLAAGQSRDVTFTYTATDNNGGSVPRRR</sequence>
<dbReference type="NCBIfam" id="TIGR01965">
    <property type="entry name" value="VCBS_repeat"/>
    <property type="match status" value="42"/>
</dbReference>
<feature type="domain" description="Cadherin" evidence="2">
    <location>
        <begin position="4128"/>
        <end position="4221"/>
    </location>
</feature>
<feature type="domain" description="Cadherin" evidence="2">
    <location>
        <begin position="2418"/>
        <end position="2511"/>
    </location>
</feature>
<dbReference type="NCBIfam" id="NF012211">
    <property type="entry name" value="tand_rpt_95"/>
    <property type="match status" value="41"/>
</dbReference>
<dbReference type="InterPro" id="IPR040853">
    <property type="entry name" value="RapA2_cadherin-like"/>
</dbReference>
<evidence type="ECO:0000313" key="3">
    <source>
        <dbReference type="EMBL" id="MDH4572259.1"/>
    </source>
</evidence>
<feature type="domain" description="Cadherin" evidence="2">
    <location>
        <begin position="1168"/>
        <end position="1261"/>
    </location>
</feature>
<feature type="domain" description="Cadherin" evidence="2">
    <location>
        <begin position="951"/>
        <end position="1057"/>
    </location>
</feature>
<dbReference type="InterPro" id="IPR002126">
    <property type="entry name" value="Cadherin-like_dom"/>
</dbReference>
<protein>
    <recommendedName>
        <fullName evidence="2">Cadherin domain-containing protein</fullName>
    </recommendedName>
</protein>
<feature type="domain" description="Cadherin" evidence="2">
    <location>
        <begin position="2123"/>
        <end position="2205"/>
    </location>
</feature>
<feature type="domain" description="Cadherin" evidence="2">
    <location>
        <begin position="1385"/>
        <end position="1478"/>
    </location>
</feature>
<evidence type="ECO:0000259" key="2">
    <source>
        <dbReference type="PROSITE" id="PS50268"/>
    </source>
</evidence>
<dbReference type="NCBIfam" id="NF033510">
    <property type="entry name" value="Ca_tandemer"/>
    <property type="match status" value="4"/>
</dbReference>